<dbReference type="InterPro" id="IPR044839">
    <property type="entry name" value="NDR1-like"/>
</dbReference>
<dbReference type="PANTHER" id="PTHR31415:SF4">
    <property type="entry name" value="NDR1_HIN1-LIKE PROTEIN 3"/>
    <property type="match status" value="1"/>
</dbReference>
<dbReference type="GO" id="GO:0005886">
    <property type="term" value="C:plasma membrane"/>
    <property type="evidence" value="ECO:0007669"/>
    <property type="project" value="TreeGrafter"/>
</dbReference>
<dbReference type="GO" id="GO:0098542">
    <property type="term" value="P:defense response to other organism"/>
    <property type="evidence" value="ECO:0007669"/>
    <property type="project" value="InterPro"/>
</dbReference>
<dbReference type="Proteomes" id="UP000237000">
    <property type="component" value="Unassembled WGS sequence"/>
</dbReference>
<dbReference type="EMBL" id="JXTC01000183">
    <property type="protein sequence ID" value="PON83109.1"/>
    <property type="molecule type" value="Genomic_DNA"/>
</dbReference>
<keyword evidence="3" id="KW-0812">Transmembrane</keyword>
<keyword evidence="3" id="KW-1133">Transmembrane helix</keyword>
<organism evidence="4 5">
    <name type="scientific">Trema orientale</name>
    <name type="common">Charcoal tree</name>
    <name type="synonym">Celtis orientalis</name>
    <dbReference type="NCBI Taxonomy" id="63057"/>
    <lineage>
        <taxon>Eukaryota</taxon>
        <taxon>Viridiplantae</taxon>
        <taxon>Streptophyta</taxon>
        <taxon>Embryophyta</taxon>
        <taxon>Tracheophyta</taxon>
        <taxon>Spermatophyta</taxon>
        <taxon>Magnoliopsida</taxon>
        <taxon>eudicotyledons</taxon>
        <taxon>Gunneridae</taxon>
        <taxon>Pentapetalae</taxon>
        <taxon>rosids</taxon>
        <taxon>fabids</taxon>
        <taxon>Rosales</taxon>
        <taxon>Cannabaceae</taxon>
        <taxon>Trema</taxon>
    </lineage>
</organism>
<comment type="caution">
    <text evidence="4">The sequence shown here is derived from an EMBL/GenBank/DDBJ whole genome shotgun (WGS) entry which is preliminary data.</text>
</comment>
<gene>
    <name evidence="4" type="ORF">TorRG33x02_210830</name>
</gene>
<dbReference type="STRING" id="63057.A0A2P5EC38"/>
<keyword evidence="5" id="KW-1185">Reference proteome</keyword>
<feature type="transmembrane region" description="Helical" evidence="3">
    <location>
        <begin position="32"/>
        <end position="53"/>
    </location>
</feature>
<accession>A0A2P5EC38</accession>
<proteinExistence type="predicted"/>
<evidence type="ECO:0000256" key="1">
    <source>
        <dbReference type="ARBA" id="ARBA00004370"/>
    </source>
</evidence>
<dbReference type="InParanoid" id="A0A2P5EC38"/>
<reference evidence="5" key="1">
    <citation type="submission" date="2016-06" db="EMBL/GenBank/DDBJ databases">
        <title>Parallel loss of symbiosis genes in relatives of nitrogen-fixing non-legume Parasponia.</title>
        <authorList>
            <person name="Van Velzen R."/>
            <person name="Holmer R."/>
            <person name="Bu F."/>
            <person name="Rutten L."/>
            <person name="Van Zeijl A."/>
            <person name="Liu W."/>
            <person name="Santuari L."/>
            <person name="Cao Q."/>
            <person name="Sharma T."/>
            <person name="Shen D."/>
            <person name="Roswanjaya Y."/>
            <person name="Wardhani T."/>
            <person name="Kalhor M.S."/>
            <person name="Jansen J."/>
            <person name="Van den Hoogen J."/>
            <person name="Gungor B."/>
            <person name="Hartog M."/>
            <person name="Hontelez J."/>
            <person name="Verver J."/>
            <person name="Yang W.-C."/>
            <person name="Schijlen E."/>
            <person name="Repin R."/>
            <person name="Schilthuizen M."/>
            <person name="Schranz E."/>
            <person name="Heidstra R."/>
            <person name="Miyata K."/>
            <person name="Fedorova E."/>
            <person name="Kohlen W."/>
            <person name="Bisseling T."/>
            <person name="Smit S."/>
            <person name="Geurts R."/>
        </authorList>
    </citation>
    <scope>NUCLEOTIDE SEQUENCE [LARGE SCALE GENOMIC DNA]</scope>
    <source>
        <strain evidence="5">cv. RG33-2</strain>
    </source>
</reference>
<name>A0A2P5EC38_TREOI</name>
<evidence type="ECO:0000256" key="3">
    <source>
        <dbReference type="SAM" id="Phobius"/>
    </source>
</evidence>
<dbReference type="PANTHER" id="PTHR31415">
    <property type="entry name" value="OS05G0367900 PROTEIN"/>
    <property type="match status" value="1"/>
</dbReference>
<dbReference type="GO" id="GO:0009506">
    <property type="term" value="C:plasmodesma"/>
    <property type="evidence" value="ECO:0007669"/>
    <property type="project" value="TreeGrafter"/>
</dbReference>
<protein>
    <submittedName>
        <fullName evidence="4">Protein YLS</fullName>
    </submittedName>
</protein>
<sequence>MDDLEPYDSLVQPKRLARVESCADSLTRLCEFLYNTIASLLCIIFIFGFLMWLNGAQVEVYVNDASLINFALTTTTNDTFLISYDMSLNFTMANPNAFADVYFDVIEASAFVHGVYPLAKVALSPFYLRRKTTTNVRTVLQGSQMMSFGNRLEGFLYRFGAEESCGVYNILVGLDLSTRIKYDKIRLNVPYNPPYIFCDLRVPLISMKRKLSESYYAFEPTKCDMGDGLYN</sequence>
<keyword evidence="2 3" id="KW-0472">Membrane</keyword>
<evidence type="ECO:0000313" key="5">
    <source>
        <dbReference type="Proteomes" id="UP000237000"/>
    </source>
</evidence>
<dbReference type="OrthoDB" id="648668at2759"/>
<comment type="subcellular location">
    <subcellularLocation>
        <location evidence="1">Membrane</location>
    </subcellularLocation>
</comment>
<evidence type="ECO:0000256" key="2">
    <source>
        <dbReference type="ARBA" id="ARBA00023136"/>
    </source>
</evidence>
<dbReference type="AlphaFoldDB" id="A0A2P5EC38"/>
<evidence type="ECO:0000313" key="4">
    <source>
        <dbReference type="EMBL" id="PON83109.1"/>
    </source>
</evidence>